<comment type="caution">
    <text evidence="1">The sequence shown here is derived from an EMBL/GenBank/DDBJ whole genome shotgun (WGS) entry which is preliminary data.</text>
</comment>
<protein>
    <submittedName>
        <fullName evidence="1">Uncharacterized protein</fullName>
    </submittedName>
</protein>
<evidence type="ECO:0000313" key="1">
    <source>
        <dbReference type="EMBL" id="GFT38721.1"/>
    </source>
</evidence>
<dbReference type="OrthoDB" id="7420654at2759"/>
<proteinExistence type="predicted"/>
<evidence type="ECO:0000313" key="2">
    <source>
        <dbReference type="Proteomes" id="UP000887013"/>
    </source>
</evidence>
<accession>A0A8X6NYS8</accession>
<keyword evidence="2" id="KW-1185">Reference proteome</keyword>
<dbReference type="AlphaFoldDB" id="A0A8X6NYS8"/>
<organism evidence="1 2">
    <name type="scientific">Nephila pilipes</name>
    <name type="common">Giant wood spider</name>
    <name type="synonym">Nephila maculata</name>
    <dbReference type="NCBI Taxonomy" id="299642"/>
    <lineage>
        <taxon>Eukaryota</taxon>
        <taxon>Metazoa</taxon>
        <taxon>Ecdysozoa</taxon>
        <taxon>Arthropoda</taxon>
        <taxon>Chelicerata</taxon>
        <taxon>Arachnida</taxon>
        <taxon>Araneae</taxon>
        <taxon>Araneomorphae</taxon>
        <taxon>Entelegynae</taxon>
        <taxon>Araneoidea</taxon>
        <taxon>Nephilidae</taxon>
        <taxon>Nephila</taxon>
    </lineage>
</organism>
<sequence length="108" mass="12721">MYDEEGKKRNQTCKRSKGLRIVRFVKNRAFHEVIKCTPHEALLGKPLKVELESYSFPNISIENVRNEEELQALIETVNTFEKTNCEMEDDSDEGNLKLIWGHRKRIKK</sequence>
<name>A0A8X6NYS8_NEPPI</name>
<gene>
    <name evidence="1" type="ORF">NPIL_431511</name>
</gene>
<dbReference type="EMBL" id="BMAW01109504">
    <property type="protein sequence ID" value="GFT38721.1"/>
    <property type="molecule type" value="Genomic_DNA"/>
</dbReference>
<dbReference type="Proteomes" id="UP000887013">
    <property type="component" value="Unassembled WGS sequence"/>
</dbReference>
<reference evidence="1" key="1">
    <citation type="submission" date="2020-08" db="EMBL/GenBank/DDBJ databases">
        <title>Multicomponent nature underlies the extraordinary mechanical properties of spider dragline silk.</title>
        <authorList>
            <person name="Kono N."/>
            <person name="Nakamura H."/>
            <person name="Mori M."/>
            <person name="Yoshida Y."/>
            <person name="Ohtoshi R."/>
            <person name="Malay A.D."/>
            <person name="Moran D.A.P."/>
            <person name="Tomita M."/>
            <person name="Numata K."/>
            <person name="Arakawa K."/>
        </authorList>
    </citation>
    <scope>NUCLEOTIDE SEQUENCE</scope>
</reference>